<comment type="similarity">
    <text evidence="10 11">Belongs to the TonB-dependent receptor family.</text>
</comment>
<dbReference type="InterPro" id="IPR036942">
    <property type="entry name" value="Beta-barrel_TonB_sf"/>
</dbReference>
<evidence type="ECO:0000256" key="10">
    <source>
        <dbReference type="PROSITE-ProRule" id="PRU01360"/>
    </source>
</evidence>
<dbReference type="InterPro" id="IPR000531">
    <property type="entry name" value="Beta-barrel_TonB"/>
</dbReference>
<keyword evidence="9 10" id="KW-0998">Cell outer membrane</keyword>
<dbReference type="InterPro" id="IPR008969">
    <property type="entry name" value="CarboxyPept-like_regulatory"/>
</dbReference>
<reference evidence="15" key="1">
    <citation type="submission" date="2016-11" db="EMBL/GenBank/DDBJ databases">
        <authorList>
            <person name="Varghese N."/>
            <person name="Submissions S."/>
        </authorList>
    </citation>
    <scope>NUCLEOTIDE SEQUENCE [LARGE SCALE GENOMIC DNA]</scope>
    <source>
        <strain evidence="15">DSM 27370</strain>
    </source>
</reference>
<evidence type="ECO:0000256" key="11">
    <source>
        <dbReference type="RuleBase" id="RU003357"/>
    </source>
</evidence>
<dbReference type="PROSITE" id="PS52016">
    <property type="entry name" value="TONB_DEPENDENT_REC_3"/>
    <property type="match status" value="1"/>
</dbReference>
<evidence type="ECO:0000256" key="9">
    <source>
        <dbReference type="ARBA" id="ARBA00023237"/>
    </source>
</evidence>
<keyword evidence="4 10" id="KW-0812">Transmembrane</keyword>
<gene>
    <name evidence="14" type="ORF">SAMN05444362_11232</name>
</gene>
<evidence type="ECO:0000256" key="2">
    <source>
        <dbReference type="ARBA" id="ARBA00022448"/>
    </source>
</evidence>
<dbReference type="SUPFAM" id="SSF56935">
    <property type="entry name" value="Porins"/>
    <property type="match status" value="1"/>
</dbReference>
<dbReference type="GO" id="GO:0015344">
    <property type="term" value="F:siderophore uptake transmembrane transporter activity"/>
    <property type="evidence" value="ECO:0007669"/>
    <property type="project" value="TreeGrafter"/>
</dbReference>
<dbReference type="Gene3D" id="2.40.170.20">
    <property type="entry name" value="TonB-dependent receptor, beta-barrel domain"/>
    <property type="match status" value="1"/>
</dbReference>
<dbReference type="GO" id="GO:0044718">
    <property type="term" value="P:siderophore transmembrane transport"/>
    <property type="evidence" value="ECO:0007669"/>
    <property type="project" value="TreeGrafter"/>
</dbReference>
<dbReference type="Pfam" id="PF13715">
    <property type="entry name" value="CarbopepD_reg_2"/>
    <property type="match status" value="1"/>
</dbReference>
<protein>
    <submittedName>
        <fullName evidence="14">Outer membrane receptor proteins, mostly Fe transport</fullName>
    </submittedName>
</protein>
<evidence type="ECO:0000256" key="8">
    <source>
        <dbReference type="ARBA" id="ARBA00023170"/>
    </source>
</evidence>
<dbReference type="EMBL" id="FQUC01000012">
    <property type="protein sequence ID" value="SHF92132.1"/>
    <property type="molecule type" value="Genomic_DNA"/>
</dbReference>
<evidence type="ECO:0000256" key="7">
    <source>
        <dbReference type="ARBA" id="ARBA00023136"/>
    </source>
</evidence>
<keyword evidence="5" id="KW-0732">Signal</keyword>
<sequence length="817" mass="91904">MYYFTKVSMLTNAIARLRPLMQHKHLFVWCLCFFIFNQYSFSQNNRAGAIEGRVVDERSQPVETALVQVKGTTKGEYTNDKGYYRISGIPAGNQTLVITGMGLKEKNVTVNVAAGTITKVSDIEIENSVSLKEVAVIGKSEARKQQELAYAVSVLDVKEMYNTTASLGKLLNNISSVRVREDGGVGSNYTFSLNGFSGNQVKFFLDGVPMDNFGSSFNLGSISTSMADRIDVYKGVLPVNLGADALGGAVNIITRKTANYLDASYSFGSFNTHKAALNGAYTDAKTGFTFRLNGFFNYSDNDYKVYAPIVDLSTGKQVDERWVKRFNDGYRSGGVRLETGLTDKSYADYLLFGFIWSKDDNDVQTGATMDAVYGGVKTKSESMIPSLRWKKDDLFVEGLSASLYGAYSSVNTFTVDTLARKYNWLGEWVPKSAHGERSNTDSKIKNHEWTVNANVSYMIDLHQSLTLNHIFSSTERKIHDKVDPDNESNKIPQKLNKNITGLGWLIKYDRWNANVFAKLYNLSSDSYKIFDQFTDDERLEKVSDSKTELGYGAAFTYFILPKLQAKVSYEHAYRLPESNEMFGDGLVQQRNPDLKPEQSDNVNIGLTFEQTIQDHTFHIEAGGIYRNAKDFIRKGVSLTSNPTTGYENLGKVRTFGFEGSIDYRWKNLLHAGANITYQNLKDRQRFEKNDGYTGDGIIEHLTYGERIPNVPYLFGNALVGLSFQNFGMKDSELTFDYSLNWIKGYYLSFSGLGAGASKKIIPSQASHDISLGYAMEKGKYNVILECTNLGDRKLYDNYRLQKPGRAFNVKFRYYINW</sequence>
<dbReference type="SUPFAM" id="SSF49464">
    <property type="entry name" value="Carboxypeptidase regulatory domain-like"/>
    <property type="match status" value="1"/>
</dbReference>
<evidence type="ECO:0000256" key="5">
    <source>
        <dbReference type="ARBA" id="ARBA00022729"/>
    </source>
</evidence>
<dbReference type="PANTHER" id="PTHR30069">
    <property type="entry name" value="TONB-DEPENDENT OUTER MEMBRANE RECEPTOR"/>
    <property type="match status" value="1"/>
</dbReference>
<dbReference type="GO" id="GO:0009279">
    <property type="term" value="C:cell outer membrane"/>
    <property type="evidence" value="ECO:0007669"/>
    <property type="project" value="UniProtKB-SubCell"/>
</dbReference>
<dbReference type="Gene3D" id="2.60.40.1120">
    <property type="entry name" value="Carboxypeptidase-like, regulatory domain"/>
    <property type="match status" value="1"/>
</dbReference>
<evidence type="ECO:0000256" key="3">
    <source>
        <dbReference type="ARBA" id="ARBA00022452"/>
    </source>
</evidence>
<dbReference type="AlphaFoldDB" id="A0A1M5FLU5"/>
<evidence type="ECO:0000259" key="13">
    <source>
        <dbReference type="Pfam" id="PF07715"/>
    </source>
</evidence>
<dbReference type="InterPro" id="IPR012910">
    <property type="entry name" value="Plug_dom"/>
</dbReference>
<evidence type="ECO:0000256" key="4">
    <source>
        <dbReference type="ARBA" id="ARBA00022692"/>
    </source>
</evidence>
<dbReference type="InterPro" id="IPR039426">
    <property type="entry name" value="TonB-dep_rcpt-like"/>
</dbReference>
<keyword evidence="2 10" id="KW-0813">Transport</keyword>
<name>A0A1M5FLU5_9BACT</name>
<evidence type="ECO:0000313" key="14">
    <source>
        <dbReference type="EMBL" id="SHF92132.1"/>
    </source>
</evidence>
<dbReference type="Pfam" id="PF07715">
    <property type="entry name" value="Plug"/>
    <property type="match status" value="1"/>
</dbReference>
<keyword evidence="7 10" id="KW-0472">Membrane</keyword>
<dbReference type="STRING" id="1346286.SAMN05444362_11232"/>
<dbReference type="PANTHER" id="PTHR30069:SF29">
    <property type="entry name" value="HEMOGLOBIN AND HEMOGLOBIN-HAPTOGLOBIN-BINDING PROTEIN 1-RELATED"/>
    <property type="match status" value="1"/>
</dbReference>
<dbReference type="Proteomes" id="UP000184480">
    <property type="component" value="Unassembled WGS sequence"/>
</dbReference>
<evidence type="ECO:0000313" key="15">
    <source>
        <dbReference type="Proteomes" id="UP000184480"/>
    </source>
</evidence>
<dbReference type="Gene3D" id="2.170.130.10">
    <property type="entry name" value="TonB-dependent receptor, plug domain"/>
    <property type="match status" value="1"/>
</dbReference>
<dbReference type="InterPro" id="IPR037066">
    <property type="entry name" value="Plug_dom_sf"/>
</dbReference>
<evidence type="ECO:0000256" key="6">
    <source>
        <dbReference type="ARBA" id="ARBA00023077"/>
    </source>
</evidence>
<proteinExistence type="inferred from homology"/>
<keyword evidence="8 14" id="KW-0675">Receptor</keyword>
<keyword evidence="6 11" id="KW-0798">TonB box</keyword>
<keyword evidence="15" id="KW-1185">Reference proteome</keyword>
<evidence type="ECO:0000256" key="1">
    <source>
        <dbReference type="ARBA" id="ARBA00004571"/>
    </source>
</evidence>
<comment type="subcellular location">
    <subcellularLocation>
        <location evidence="1 10">Cell outer membrane</location>
        <topology evidence="1 10">Multi-pass membrane protein</topology>
    </subcellularLocation>
</comment>
<feature type="domain" description="TonB-dependent receptor-like beta-barrel" evidence="12">
    <location>
        <begin position="527"/>
        <end position="789"/>
    </location>
</feature>
<evidence type="ECO:0000259" key="12">
    <source>
        <dbReference type="Pfam" id="PF00593"/>
    </source>
</evidence>
<keyword evidence="3 10" id="KW-1134">Transmembrane beta strand</keyword>
<organism evidence="14 15">
    <name type="scientific">Dysgonomonas macrotermitis</name>
    <dbReference type="NCBI Taxonomy" id="1346286"/>
    <lineage>
        <taxon>Bacteria</taxon>
        <taxon>Pseudomonadati</taxon>
        <taxon>Bacteroidota</taxon>
        <taxon>Bacteroidia</taxon>
        <taxon>Bacteroidales</taxon>
        <taxon>Dysgonomonadaceae</taxon>
        <taxon>Dysgonomonas</taxon>
    </lineage>
</organism>
<dbReference type="Pfam" id="PF00593">
    <property type="entry name" value="TonB_dep_Rec_b-barrel"/>
    <property type="match status" value="1"/>
</dbReference>
<feature type="domain" description="TonB-dependent receptor plug" evidence="13">
    <location>
        <begin position="145"/>
        <end position="249"/>
    </location>
</feature>
<accession>A0A1M5FLU5</accession>